<proteinExistence type="predicted"/>
<evidence type="ECO:0000256" key="1">
    <source>
        <dbReference type="SAM" id="MobiDB-lite"/>
    </source>
</evidence>
<feature type="compositionally biased region" description="Pro residues" evidence="1">
    <location>
        <begin position="441"/>
        <end position="454"/>
    </location>
</feature>
<protein>
    <submittedName>
        <fullName evidence="3">Uncharacterized protein</fullName>
    </submittedName>
</protein>
<comment type="caution">
    <text evidence="3">The sequence shown here is derived from an EMBL/GenBank/DDBJ whole genome shotgun (WGS) entry which is preliminary data.</text>
</comment>
<feature type="transmembrane region" description="Helical" evidence="2">
    <location>
        <begin position="25"/>
        <end position="44"/>
    </location>
</feature>
<reference evidence="4" key="1">
    <citation type="submission" date="2019-08" db="EMBL/GenBank/DDBJ databases">
        <title>Arthrobacter sp. nov., isolated from plateau pika and Tibetan wild ass.</title>
        <authorList>
            <person name="Ge Y."/>
        </authorList>
    </citation>
    <scope>NUCLEOTIDE SEQUENCE [LARGE SCALE GENOMIC DNA]</scope>
    <source>
        <strain evidence="4">HF-4214</strain>
    </source>
</reference>
<evidence type="ECO:0000256" key="2">
    <source>
        <dbReference type="SAM" id="Phobius"/>
    </source>
</evidence>
<name>A0A6N7RK62_9ACTN</name>
<keyword evidence="2" id="KW-0812">Transmembrane</keyword>
<dbReference type="Proteomes" id="UP000438093">
    <property type="component" value="Unassembled WGS sequence"/>
</dbReference>
<keyword evidence="4" id="KW-1185">Reference proteome</keyword>
<feature type="compositionally biased region" description="Basic and acidic residues" evidence="1">
    <location>
        <begin position="461"/>
        <end position="474"/>
    </location>
</feature>
<feature type="region of interest" description="Disordered" evidence="1">
    <location>
        <begin position="427"/>
        <end position="474"/>
    </location>
</feature>
<dbReference type="RefSeq" id="WP_154332533.1">
    <property type="nucleotide sequence ID" value="NZ_VTFY01000002.1"/>
</dbReference>
<keyword evidence="2" id="KW-1133">Transmembrane helix</keyword>
<gene>
    <name evidence="3" type="ORF">GJG86_03910</name>
</gene>
<dbReference type="EMBL" id="VTFY01000002">
    <property type="protein sequence ID" value="MRX81639.1"/>
    <property type="molecule type" value="Genomic_DNA"/>
</dbReference>
<dbReference type="AlphaFoldDB" id="A0A6N7RK62"/>
<evidence type="ECO:0000313" key="4">
    <source>
        <dbReference type="Proteomes" id="UP000438093"/>
    </source>
</evidence>
<evidence type="ECO:0000313" key="3">
    <source>
        <dbReference type="EMBL" id="MRX81639.1"/>
    </source>
</evidence>
<keyword evidence="2" id="KW-0472">Membrane</keyword>
<accession>A0A6N7RK62</accession>
<organism evidence="3 4">
    <name type="scientific">Eggerthella guodeyinii</name>
    <dbReference type="NCBI Taxonomy" id="2690837"/>
    <lineage>
        <taxon>Bacteria</taxon>
        <taxon>Bacillati</taxon>
        <taxon>Actinomycetota</taxon>
        <taxon>Coriobacteriia</taxon>
        <taxon>Eggerthellales</taxon>
        <taxon>Eggerthellaceae</taxon>
        <taxon>Eggerthella</taxon>
    </lineage>
</organism>
<sequence>MNEGCAVFGTVCSASPPRQSAVSRVVFAVGVVFALSLALLLGFAPKAWADSKPNYQLIYSSSQKATISWSFDLYKGKDNTGVYSVNQTANGVSSSWQYKQDRTGSLGLVDASGNAVPALYNLTTFGKPFSLYVDGVKVASDDTGGAVSSLNVSWDGMMDFRTVSGEAGSDAVYGNLDLRIYGFGRGIVGTQDYYRPMGTSDLLGSSWNLLPGALEQGTTGVYDGGTHNIELVLYERIELPTEPPTVVPDEFQMKTPAISLKYDDGSEYEEGVWTNRNVFVEADTVEGDYLKKFYIILFEGDSCVQVARSGWATLPYDGALNARYVVSKSTPLDGMMYFGGLFGEGDWPTSPKSLMRLVKVDKEKPIISSISISGRTPVVSASDALSGVASIEGRTSASGEWSPIDTISVTEETRSLYVKVTDNAGNSETRMFVIPTDPDPDTPPDPIDPDPGTPPDGGDDSSGRGDGFKMQRAA</sequence>